<reference evidence="2" key="1">
    <citation type="journal article" date="2019" name="Int. J. Syst. Evol. Microbiol.">
        <title>The Global Catalogue of Microorganisms (GCM) 10K type strain sequencing project: providing services to taxonomists for standard genome sequencing and annotation.</title>
        <authorList>
            <consortium name="The Broad Institute Genomics Platform"/>
            <consortium name="The Broad Institute Genome Sequencing Center for Infectious Disease"/>
            <person name="Wu L."/>
            <person name="Ma J."/>
        </authorList>
    </citation>
    <scope>NUCLEOTIDE SEQUENCE [LARGE SCALE GENOMIC DNA]</scope>
    <source>
        <strain evidence="2">CECT 7706</strain>
    </source>
</reference>
<accession>A0ABT8CDP2</accession>
<gene>
    <name evidence="1" type="ORF">QWZ15_20390</name>
</gene>
<protein>
    <recommendedName>
        <fullName evidence="3">Inverse autotransporter beta-domain domain-containing protein</fullName>
    </recommendedName>
</protein>
<dbReference type="RefSeq" id="WP_240459169.1">
    <property type="nucleotide sequence ID" value="NZ_JAUFQS010000047.1"/>
</dbReference>
<name>A0ABT8CDP2_9BACT</name>
<evidence type="ECO:0008006" key="3">
    <source>
        <dbReference type="Google" id="ProtNLM"/>
    </source>
</evidence>
<proteinExistence type="predicted"/>
<keyword evidence="2" id="KW-1185">Reference proteome</keyword>
<evidence type="ECO:0000313" key="2">
    <source>
        <dbReference type="Proteomes" id="UP001236663"/>
    </source>
</evidence>
<dbReference type="EMBL" id="JAUFQS010000047">
    <property type="protein sequence ID" value="MDN3690192.1"/>
    <property type="molecule type" value="Genomic_DNA"/>
</dbReference>
<organism evidence="1 2">
    <name type="scientific">Cyclobacterium jeungdonense</name>
    <dbReference type="NCBI Taxonomy" id="708087"/>
    <lineage>
        <taxon>Bacteria</taxon>
        <taxon>Pseudomonadati</taxon>
        <taxon>Bacteroidota</taxon>
        <taxon>Cytophagia</taxon>
        <taxon>Cytophagales</taxon>
        <taxon>Cyclobacteriaceae</taxon>
        <taxon>Cyclobacterium</taxon>
    </lineage>
</organism>
<sequence>MRSPWKSTLLFVWLFIVGSTLFISPLVAQEDIFGIERKLNGRKSENELGNVFRNMVSNFSFELATGAGYQQHEFDFSSEIPGSYPINGRLEQTMDLAAGDTLFLSSGNFAYPVNIGMRINVFDFISLGVGYGREWGRISPLEAQGYTFDFQEQAYTYDKLYGTLGLILWDAGKRSSFLRWRYRNYSENNIYMQSELKQRARQIYPWRFIVEGEFGSMMLRKSVDPNLSAPDPYYGLGARLEYDFSEYTRVFVKPAVEFRSFAYTNPEIPETQSLLQRVYNLQVGVSISLPGTKRCKVGGCRVVMKHLHNGVEYRGSSIWNRQNRKVGQW</sequence>
<evidence type="ECO:0000313" key="1">
    <source>
        <dbReference type="EMBL" id="MDN3690192.1"/>
    </source>
</evidence>
<comment type="caution">
    <text evidence="1">The sequence shown here is derived from an EMBL/GenBank/DDBJ whole genome shotgun (WGS) entry which is preliminary data.</text>
</comment>
<dbReference type="Proteomes" id="UP001236663">
    <property type="component" value="Unassembled WGS sequence"/>
</dbReference>